<accession>A0ABQ3P5I2</accession>
<organism evidence="1 2">
    <name type="scientific">Streptomyces hydrogenans</name>
    <dbReference type="NCBI Taxonomy" id="1873719"/>
    <lineage>
        <taxon>Bacteria</taxon>
        <taxon>Bacillati</taxon>
        <taxon>Actinomycetota</taxon>
        <taxon>Actinomycetes</taxon>
        <taxon>Kitasatosporales</taxon>
        <taxon>Streptomycetaceae</taxon>
        <taxon>Streptomyces</taxon>
    </lineage>
</organism>
<dbReference type="RefSeq" id="WP_190226538.1">
    <property type="nucleotide sequence ID" value="NZ_BNBS01000210.1"/>
</dbReference>
<sequence length="170" mass="17948">MTRRPTERAAEHGLAAEALAALGERFGTPLTLEAGEVPTLVWTDGPTVAQVEDAAREVAPGPAARWAFRRGLSESSVALGALRLAAAPSPLHCGLPLPVTPESVAALWRDTPLPAPPTPREEQLAYALLYEVHDDHRANHVTPGQICDGLMVRGVAALARRMGLEDSDGA</sequence>
<evidence type="ECO:0000313" key="2">
    <source>
        <dbReference type="Proteomes" id="UP001052739"/>
    </source>
</evidence>
<proteinExistence type="predicted"/>
<dbReference type="EMBL" id="BNDW01000004">
    <property type="protein sequence ID" value="GHI20270.1"/>
    <property type="molecule type" value="Genomic_DNA"/>
</dbReference>
<dbReference type="Proteomes" id="UP001052739">
    <property type="component" value="Unassembled WGS sequence"/>
</dbReference>
<keyword evidence="2" id="KW-1185">Reference proteome</keyword>
<reference evidence="1" key="1">
    <citation type="submission" date="2024-05" db="EMBL/GenBank/DDBJ databases">
        <title>Whole genome shotgun sequence of Streptomyces hydrogenans NBRC 13475.</title>
        <authorList>
            <person name="Komaki H."/>
            <person name="Tamura T."/>
        </authorList>
    </citation>
    <scope>NUCLEOTIDE SEQUENCE</scope>
    <source>
        <strain evidence="1">NBRC 13475</strain>
    </source>
</reference>
<name>A0ABQ3P5I2_9ACTN</name>
<protein>
    <submittedName>
        <fullName evidence="1">Uncharacterized protein</fullName>
    </submittedName>
</protein>
<evidence type="ECO:0000313" key="1">
    <source>
        <dbReference type="EMBL" id="GHI20270.1"/>
    </source>
</evidence>
<comment type="caution">
    <text evidence="1">The sequence shown here is derived from an EMBL/GenBank/DDBJ whole genome shotgun (WGS) entry which is preliminary data.</text>
</comment>
<gene>
    <name evidence="1" type="ORF">Shyd_16410</name>
</gene>